<name>A0A3N0BWE1_9SPHI</name>
<evidence type="ECO:0000313" key="5">
    <source>
        <dbReference type="Proteomes" id="UP000274046"/>
    </source>
</evidence>
<comment type="similarity">
    <text evidence="1 3">Belongs to the short-chain dehydrogenases/reductases (SDR) family.</text>
</comment>
<reference evidence="4 5" key="1">
    <citation type="submission" date="2018-10" db="EMBL/GenBank/DDBJ databases">
        <title>Genome sequencing of Pedobacter jejuensis TNB23.</title>
        <authorList>
            <person name="Cho Y.-J."/>
            <person name="Cho A."/>
            <person name="Kim O.-S."/>
        </authorList>
    </citation>
    <scope>NUCLEOTIDE SEQUENCE [LARGE SCALE GENOMIC DNA]</scope>
    <source>
        <strain evidence="4 5">TNB23</strain>
    </source>
</reference>
<dbReference type="Proteomes" id="UP000274046">
    <property type="component" value="Unassembled WGS sequence"/>
</dbReference>
<protein>
    <submittedName>
        <fullName evidence="4">SDR family NAD(P)-dependent oxidoreductase</fullName>
    </submittedName>
</protein>
<dbReference type="PANTHER" id="PTHR44196">
    <property type="entry name" value="DEHYDROGENASE/REDUCTASE SDR FAMILY MEMBER 7B"/>
    <property type="match status" value="1"/>
</dbReference>
<dbReference type="SUPFAM" id="SSF51735">
    <property type="entry name" value="NAD(P)-binding Rossmann-fold domains"/>
    <property type="match status" value="1"/>
</dbReference>
<evidence type="ECO:0000256" key="2">
    <source>
        <dbReference type="ARBA" id="ARBA00023002"/>
    </source>
</evidence>
<dbReference type="GO" id="GO:0016020">
    <property type="term" value="C:membrane"/>
    <property type="evidence" value="ECO:0007669"/>
    <property type="project" value="TreeGrafter"/>
</dbReference>
<dbReference type="InterPro" id="IPR036291">
    <property type="entry name" value="NAD(P)-bd_dom_sf"/>
</dbReference>
<dbReference type="PRINTS" id="PR00081">
    <property type="entry name" value="GDHRDH"/>
</dbReference>
<keyword evidence="2" id="KW-0560">Oxidoreductase</keyword>
<keyword evidence="5" id="KW-1185">Reference proteome</keyword>
<dbReference type="AlphaFoldDB" id="A0A3N0BWE1"/>
<dbReference type="EMBL" id="RBEE01000012">
    <property type="protein sequence ID" value="RNL54026.1"/>
    <property type="molecule type" value="Genomic_DNA"/>
</dbReference>
<accession>A0A3N0BWE1</accession>
<proteinExistence type="inferred from homology"/>
<gene>
    <name evidence="4" type="ORF">D7004_07970</name>
</gene>
<sequence>MKKVLIIGATSGMGKSLAIQMSAKGYTVGITGKRQTLLNEIENLNPTKIFGSCFDVNDEFELVENLNDLIYRLGGLDILIYSAGYGEINENLDNLIEQDTIRTNVRSFTNVITFAFDYFQLQGSGQIAAITSVAGLRGNDKAPAYSASKAYQINYLEGLAMKARKMKIPINILDIRPGYVDTAMAKGDNLFWVTTVKKAAKQIIDGIEHKKEVIYVSKRWRIFAWIFKIIPRYLGEKL</sequence>
<dbReference type="PANTHER" id="PTHR44196:SF3">
    <property type="entry name" value="SHORT CHAIN DEHYDROGENASE FAMILY PROTEIN"/>
    <property type="match status" value="1"/>
</dbReference>
<dbReference type="Gene3D" id="3.40.50.720">
    <property type="entry name" value="NAD(P)-binding Rossmann-like Domain"/>
    <property type="match status" value="1"/>
</dbReference>
<dbReference type="OrthoDB" id="822355at2"/>
<dbReference type="GO" id="GO:0016491">
    <property type="term" value="F:oxidoreductase activity"/>
    <property type="evidence" value="ECO:0007669"/>
    <property type="project" value="UniProtKB-KW"/>
</dbReference>
<evidence type="ECO:0000313" key="4">
    <source>
        <dbReference type="EMBL" id="RNL54026.1"/>
    </source>
</evidence>
<dbReference type="InterPro" id="IPR002347">
    <property type="entry name" value="SDR_fam"/>
</dbReference>
<comment type="caution">
    <text evidence="4">The sequence shown here is derived from an EMBL/GenBank/DDBJ whole genome shotgun (WGS) entry which is preliminary data.</text>
</comment>
<evidence type="ECO:0000256" key="1">
    <source>
        <dbReference type="ARBA" id="ARBA00006484"/>
    </source>
</evidence>
<dbReference type="PRINTS" id="PR00080">
    <property type="entry name" value="SDRFAMILY"/>
</dbReference>
<organism evidence="4 5">
    <name type="scientific">Pedobacter jejuensis</name>
    <dbReference type="NCBI Taxonomy" id="1268550"/>
    <lineage>
        <taxon>Bacteria</taxon>
        <taxon>Pseudomonadati</taxon>
        <taxon>Bacteroidota</taxon>
        <taxon>Sphingobacteriia</taxon>
        <taxon>Sphingobacteriales</taxon>
        <taxon>Sphingobacteriaceae</taxon>
        <taxon>Pedobacter</taxon>
    </lineage>
</organism>
<evidence type="ECO:0000256" key="3">
    <source>
        <dbReference type="RuleBase" id="RU000363"/>
    </source>
</evidence>
<dbReference type="RefSeq" id="WP_123205350.1">
    <property type="nucleotide sequence ID" value="NZ_RBEE01000012.1"/>
</dbReference>
<dbReference type="Pfam" id="PF00106">
    <property type="entry name" value="adh_short"/>
    <property type="match status" value="1"/>
</dbReference>